<keyword evidence="3" id="KW-1185">Reference proteome</keyword>
<protein>
    <recommendedName>
        <fullName evidence="1">Insertion element IS402-like domain-containing protein</fullName>
    </recommendedName>
</protein>
<organism evidence="2 3">
    <name type="scientific">Paraburkholderia fynbosensis</name>
    <dbReference type="NCBI Taxonomy" id="1200993"/>
    <lineage>
        <taxon>Bacteria</taxon>
        <taxon>Pseudomonadati</taxon>
        <taxon>Pseudomonadota</taxon>
        <taxon>Betaproteobacteria</taxon>
        <taxon>Burkholderiales</taxon>
        <taxon>Burkholderiaceae</taxon>
        <taxon>Paraburkholderia</taxon>
    </lineage>
</organism>
<evidence type="ECO:0000259" key="1">
    <source>
        <dbReference type="Pfam" id="PF13340"/>
    </source>
</evidence>
<dbReference type="Pfam" id="PF13340">
    <property type="entry name" value="DUF4096"/>
    <property type="match status" value="1"/>
</dbReference>
<accession>A0A6J5GWU0</accession>
<reference evidence="2 3" key="1">
    <citation type="submission" date="2020-04" db="EMBL/GenBank/DDBJ databases">
        <authorList>
            <person name="De Canck E."/>
        </authorList>
    </citation>
    <scope>NUCLEOTIDE SEQUENCE [LARGE SCALE GENOMIC DNA]</scope>
    <source>
        <strain evidence="2 3">LMG 27177</strain>
    </source>
</reference>
<name>A0A6J5GWU0_9BURK</name>
<sequence>MNTFLPDPPVHWPAFQELTDEQWQRIAPLLPEMVDRGPRRGRPSIDIRRVLNSVMWVLHTREPWSAMPEAYVPYQTAHRYYLRWKKAGVLNAVALALFETDAIPERRVARKSDTDLS</sequence>
<evidence type="ECO:0000313" key="2">
    <source>
        <dbReference type="EMBL" id="CAB3807692.1"/>
    </source>
</evidence>
<dbReference type="PANTHER" id="PTHR46637">
    <property type="entry name" value="TIS1421-TRANSPOSASE PROTEIN A"/>
    <property type="match status" value="1"/>
</dbReference>
<dbReference type="Proteomes" id="UP000494252">
    <property type="component" value="Unassembled WGS sequence"/>
</dbReference>
<evidence type="ECO:0000313" key="3">
    <source>
        <dbReference type="Proteomes" id="UP000494252"/>
    </source>
</evidence>
<dbReference type="AlphaFoldDB" id="A0A6J5GWU0"/>
<dbReference type="PANTHER" id="PTHR46637:SF1">
    <property type="entry name" value="BLL5188 PROTEIN"/>
    <property type="match status" value="1"/>
</dbReference>
<dbReference type="InterPro" id="IPR052909">
    <property type="entry name" value="Transposase_6_like"/>
</dbReference>
<dbReference type="EMBL" id="CADIKI010000025">
    <property type="protein sequence ID" value="CAB3807692.1"/>
    <property type="molecule type" value="Genomic_DNA"/>
</dbReference>
<dbReference type="InterPro" id="IPR025161">
    <property type="entry name" value="IS402-like_dom"/>
</dbReference>
<feature type="domain" description="Insertion element IS402-like" evidence="1">
    <location>
        <begin position="18"/>
        <end position="93"/>
    </location>
</feature>
<gene>
    <name evidence="2" type="ORF">LMG27177_06377</name>
</gene>
<proteinExistence type="predicted"/>